<dbReference type="GO" id="GO:0005886">
    <property type="term" value="C:plasma membrane"/>
    <property type="evidence" value="ECO:0007669"/>
    <property type="project" value="UniProtKB-SubCell"/>
</dbReference>
<feature type="transmembrane region" description="Helical" evidence="7">
    <location>
        <begin position="145"/>
        <end position="165"/>
    </location>
</feature>
<dbReference type="OrthoDB" id="200631at2157"/>
<feature type="transmembrane region" description="Helical" evidence="7">
    <location>
        <begin position="64"/>
        <end position="90"/>
    </location>
</feature>
<feature type="transmembrane region" description="Helical" evidence="7">
    <location>
        <begin position="247"/>
        <end position="267"/>
    </location>
</feature>
<evidence type="ECO:0000256" key="4">
    <source>
        <dbReference type="ARBA" id="ARBA00022692"/>
    </source>
</evidence>
<evidence type="ECO:0000256" key="1">
    <source>
        <dbReference type="ARBA" id="ARBA00004651"/>
    </source>
</evidence>
<sequence>MSTKTPSEEDILRPIRQTSTKYYVLLAVAGLAFALFLVGWLYQLYEGMVVTALSDWGTGGGVTWGVYIGAFIWWVGIAHGGIILSAAVRLLGMERYMPVARLAELLTLAGLSAAGFYIVVHLGRPDRMVTSIIGHYHITIHNSPLVWDVTVITAYFVLTATYLGLTLRYDVSRLRGDLPDHFNPIYRGLTIGYTEKEDEIVQRMVWWLALAIIIMAPLLLHGGVIPWLFALLPTYPGWFGGVQGPQFLTIALTSAISGVILLSYSFRRAYDWDHIITNDIFRGLTLWLGFFSLLFLWLQLQQVTTGTFFPPVDLGYAWLATLTHPVYIVSMGLVAAVLAYIFAQTVRPSLFSRGRAVVCGVAILTATLLEKILFVVEGLMYPSFDIYYATPGVYFPSLIEIASVIGTIGMVIVFFLLVSKVVPVVELHAIEHLRADHDHDPEEQRHD</sequence>
<evidence type="ECO:0000256" key="3">
    <source>
        <dbReference type="ARBA" id="ARBA00022475"/>
    </source>
</evidence>
<organism evidence="8 9">
    <name type="scientific">Natrarchaeobius chitinivorans</name>
    <dbReference type="NCBI Taxonomy" id="1679083"/>
    <lineage>
        <taxon>Archaea</taxon>
        <taxon>Methanobacteriati</taxon>
        <taxon>Methanobacteriota</taxon>
        <taxon>Stenosarchaea group</taxon>
        <taxon>Halobacteria</taxon>
        <taxon>Halobacteriales</taxon>
        <taxon>Natrialbaceae</taxon>
        <taxon>Natrarchaeobius</taxon>
    </lineage>
</organism>
<accession>A0A3N6LR99</accession>
<keyword evidence="9" id="KW-1185">Reference proteome</keyword>
<reference evidence="8 9" key="1">
    <citation type="submission" date="2018-10" db="EMBL/GenBank/DDBJ databases">
        <title>Natrarchaeobius chitinivorans gen. nov., sp. nov., and Natrarchaeobius haloalkaliphilus sp. nov., alkaliphilic, chitin-utilizing haloarchaea from hypersaline alkaline lakes.</title>
        <authorList>
            <person name="Sorokin D.Y."/>
            <person name="Elcheninov A.G."/>
            <person name="Kostrikina N.A."/>
            <person name="Bale N.J."/>
            <person name="Sinninghe Damste J.S."/>
            <person name="Khijniak T.V."/>
            <person name="Kublanov I.V."/>
            <person name="Toshchakov S.V."/>
        </authorList>
    </citation>
    <scope>NUCLEOTIDE SEQUENCE [LARGE SCALE GENOMIC DNA]</scope>
    <source>
        <strain evidence="8 9">AArcht4T</strain>
    </source>
</reference>
<dbReference type="Proteomes" id="UP000282323">
    <property type="component" value="Unassembled WGS sequence"/>
</dbReference>
<dbReference type="AlphaFoldDB" id="A0A3N6LR99"/>
<evidence type="ECO:0000256" key="2">
    <source>
        <dbReference type="ARBA" id="ARBA00008929"/>
    </source>
</evidence>
<dbReference type="RefSeq" id="WP_124196793.1">
    <property type="nucleotide sequence ID" value="NZ_REGA01000017.1"/>
</dbReference>
<gene>
    <name evidence="8" type="ORF">EA473_17065</name>
</gene>
<evidence type="ECO:0000256" key="6">
    <source>
        <dbReference type="ARBA" id="ARBA00023136"/>
    </source>
</evidence>
<feature type="transmembrane region" description="Helical" evidence="7">
    <location>
        <begin position="394"/>
        <end position="418"/>
    </location>
</feature>
<dbReference type="EMBL" id="REGA01000017">
    <property type="protein sequence ID" value="RQG92223.1"/>
    <property type="molecule type" value="Genomic_DNA"/>
</dbReference>
<dbReference type="Pfam" id="PF03916">
    <property type="entry name" value="NrfD"/>
    <property type="match status" value="1"/>
</dbReference>
<keyword evidence="3" id="KW-1003">Cell membrane</keyword>
<comment type="caution">
    <text evidence="8">The sequence shown here is derived from an EMBL/GenBank/DDBJ whole genome shotgun (WGS) entry which is preliminary data.</text>
</comment>
<name>A0A3N6LR99_NATCH</name>
<evidence type="ECO:0000256" key="5">
    <source>
        <dbReference type="ARBA" id="ARBA00022989"/>
    </source>
</evidence>
<evidence type="ECO:0000256" key="7">
    <source>
        <dbReference type="SAM" id="Phobius"/>
    </source>
</evidence>
<dbReference type="PANTHER" id="PTHR43044">
    <property type="match status" value="1"/>
</dbReference>
<feature type="transmembrane region" description="Helical" evidence="7">
    <location>
        <begin position="205"/>
        <end position="227"/>
    </location>
</feature>
<dbReference type="InterPro" id="IPR005614">
    <property type="entry name" value="NrfD-like"/>
</dbReference>
<dbReference type="PANTHER" id="PTHR43044:SF2">
    <property type="entry name" value="POLYSULPHIDE REDUCTASE NRFD"/>
    <property type="match status" value="1"/>
</dbReference>
<comment type="similarity">
    <text evidence="2">Belongs to the NrfD family.</text>
</comment>
<protein>
    <submittedName>
        <fullName evidence="8">Dehydrogenase</fullName>
    </submittedName>
</protein>
<keyword evidence="6 7" id="KW-0472">Membrane</keyword>
<comment type="subcellular location">
    <subcellularLocation>
        <location evidence="1">Cell membrane</location>
        <topology evidence="1">Multi-pass membrane protein</topology>
    </subcellularLocation>
</comment>
<keyword evidence="4 7" id="KW-0812">Transmembrane</keyword>
<feature type="transmembrane region" description="Helical" evidence="7">
    <location>
        <begin position="355"/>
        <end position="374"/>
    </location>
</feature>
<proteinExistence type="inferred from homology"/>
<keyword evidence="5 7" id="KW-1133">Transmembrane helix</keyword>
<feature type="transmembrane region" description="Helical" evidence="7">
    <location>
        <begin position="102"/>
        <end position="120"/>
    </location>
</feature>
<feature type="transmembrane region" description="Helical" evidence="7">
    <location>
        <begin position="279"/>
        <end position="298"/>
    </location>
</feature>
<evidence type="ECO:0000313" key="8">
    <source>
        <dbReference type="EMBL" id="RQG92223.1"/>
    </source>
</evidence>
<evidence type="ECO:0000313" key="9">
    <source>
        <dbReference type="Proteomes" id="UP000282323"/>
    </source>
</evidence>
<feature type="transmembrane region" description="Helical" evidence="7">
    <location>
        <begin position="318"/>
        <end position="343"/>
    </location>
</feature>
<feature type="transmembrane region" description="Helical" evidence="7">
    <location>
        <begin position="22"/>
        <end position="44"/>
    </location>
</feature>